<dbReference type="AlphaFoldDB" id="A0A136PTL0"/>
<proteinExistence type="predicted"/>
<reference evidence="2 3" key="1">
    <citation type="submission" date="2016-01" db="EMBL/GenBank/DDBJ databases">
        <title>Whole genome sequence and analysis of Micromonospora rosaria DSM 803, which can produce antibacterial substance rosamicin.</title>
        <authorList>
            <person name="Yang H."/>
            <person name="He X."/>
            <person name="Zhu D."/>
        </authorList>
    </citation>
    <scope>NUCLEOTIDE SEQUENCE [LARGE SCALE GENOMIC DNA]</scope>
    <source>
        <strain evidence="2 3">DSM 803</strain>
    </source>
</reference>
<protein>
    <submittedName>
        <fullName evidence="2">Uncharacterized protein</fullName>
    </submittedName>
</protein>
<feature type="region of interest" description="Disordered" evidence="1">
    <location>
        <begin position="30"/>
        <end position="62"/>
    </location>
</feature>
<dbReference type="Proteomes" id="UP000070620">
    <property type="component" value="Unassembled WGS sequence"/>
</dbReference>
<organism evidence="2 3">
    <name type="scientific">Micromonospora rosaria</name>
    <dbReference type="NCBI Taxonomy" id="47874"/>
    <lineage>
        <taxon>Bacteria</taxon>
        <taxon>Bacillati</taxon>
        <taxon>Actinomycetota</taxon>
        <taxon>Actinomycetes</taxon>
        <taxon>Micromonosporales</taxon>
        <taxon>Micromonosporaceae</taxon>
        <taxon>Micromonospora</taxon>
    </lineage>
</organism>
<gene>
    <name evidence="2" type="ORF">AWW66_12380</name>
</gene>
<comment type="caution">
    <text evidence="2">The sequence shown here is derived from an EMBL/GenBank/DDBJ whole genome shotgun (WGS) entry which is preliminary data.</text>
</comment>
<sequence>MHWEVALPVPGDLPSGDLCGAFVEVAGLTDPGCRSQAGTATTGGTAGRQRGQLPSRVEPGWA</sequence>
<accession>A0A136PTL0</accession>
<evidence type="ECO:0000313" key="2">
    <source>
        <dbReference type="EMBL" id="KXK61707.1"/>
    </source>
</evidence>
<feature type="compositionally biased region" description="Low complexity" evidence="1">
    <location>
        <begin position="36"/>
        <end position="52"/>
    </location>
</feature>
<keyword evidence="3" id="KW-1185">Reference proteome</keyword>
<evidence type="ECO:0000256" key="1">
    <source>
        <dbReference type="SAM" id="MobiDB-lite"/>
    </source>
</evidence>
<name>A0A136PTL0_9ACTN</name>
<evidence type="ECO:0000313" key="3">
    <source>
        <dbReference type="Proteomes" id="UP000070620"/>
    </source>
</evidence>
<dbReference type="EMBL" id="LRQV01000035">
    <property type="protein sequence ID" value="KXK61707.1"/>
    <property type="molecule type" value="Genomic_DNA"/>
</dbReference>